<evidence type="ECO:0000259" key="1">
    <source>
        <dbReference type="Pfam" id="PF08845"/>
    </source>
</evidence>
<proteinExistence type="predicted"/>
<dbReference type="EMBL" id="JAGGMQ010000001">
    <property type="protein sequence ID" value="MBP2169008.1"/>
    <property type="molecule type" value="Genomic_DNA"/>
</dbReference>
<evidence type="ECO:0000313" key="3">
    <source>
        <dbReference type="Proteomes" id="UP001195624"/>
    </source>
</evidence>
<evidence type="ECO:0000313" key="2">
    <source>
        <dbReference type="EMBL" id="MBP2169008.1"/>
    </source>
</evidence>
<reference evidence="3" key="2">
    <citation type="submission" date="2023-07" db="EMBL/GenBank/DDBJ databases">
        <title>Genome mining of underrepresented organisms for secondary metabolites.</title>
        <authorList>
            <person name="D'Agostino P.M."/>
        </authorList>
    </citation>
    <scope>NUCLEOTIDE SEQUENCE [LARGE SCALE GENOMIC DNA]</scope>
    <source>
        <strain evidence="3">WS4403</strain>
    </source>
</reference>
<dbReference type="Pfam" id="PF08845">
    <property type="entry name" value="SymE_toxin"/>
    <property type="match status" value="1"/>
</dbReference>
<dbReference type="InterPro" id="IPR014944">
    <property type="entry name" value="Toxin_SymE-like"/>
</dbReference>
<organism evidence="2 3">
    <name type="scientific">Winslowiella toletana</name>
    <dbReference type="NCBI Taxonomy" id="92490"/>
    <lineage>
        <taxon>Bacteria</taxon>
        <taxon>Pseudomonadati</taxon>
        <taxon>Pseudomonadota</taxon>
        <taxon>Gammaproteobacteria</taxon>
        <taxon>Enterobacterales</taxon>
        <taxon>Erwiniaceae</taxon>
        <taxon>Winslowiella</taxon>
    </lineage>
</organism>
<gene>
    <name evidence="2" type="ORF">J2125_002200</name>
</gene>
<reference evidence="2 3" key="1">
    <citation type="submission" date="2021-03" db="EMBL/GenBank/DDBJ databases">
        <authorList>
            <person name="D'Agostino P."/>
            <person name="Huntemann M."/>
            <person name="Clum A."/>
            <person name="Spunde A."/>
            <person name="Palaniappan K."/>
            <person name="Ritter S."/>
            <person name="Mikhailova N."/>
            <person name="Chen I.-M."/>
            <person name="Stamatis D."/>
            <person name="Reddy T."/>
            <person name="O'Malley R."/>
            <person name="Daum C."/>
            <person name="Shapiro N."/>
            <person name="Ivanova N."/>
            <person name="Kyrpides N."/>
            <person name="Woyke T."/>
        </authorList>
    </citation>
    <scope>NUCLEOTIDE SEQUENCE [LARGE SCALE GENOMIC DNA]</scope>
    <source>
        <strain evidence="2 3">WS4403</strain>
    </source>
</reference>
<accession>A0ABS4P8P0</accession>
<comment type="caution">
    <text evidence="2">The sequence shown here is derived from an EMBL/GenBank/DDBJ whole genome shotgun (WGS) entry which is preliminary data.</text>
</comment>
<keyword evidence="3" id="KW-1185">Reference proteome</keyword>
<protein>
    <submittedName>
        <fullName evidence="2">Toxic protein SymE</fullName>
    </submittedName>
</protein>
<sequence>MRRHPDFTQISSLTLKGHWLAAAGFPIGTEVDIRVMSGCLVITPRKSDLDEPEFIHSLRKLSARKQRQVEEYIGLVASNGS</sequence>
<feature type="domain" description="Toxin SymE-like" evidence="1">
    <location>
        <begin position="7"/>
        <end position="44"/>
    </location>
</feature>
<dbReference type="Proteomes" id="UP001195624">
    <property type="component" value="Unassembled WGS sequence"/>
</dbReference>
<name>A0ABS4P8P0_9GAMM</name>